<feature type="compositionally biased region" description="Low complexity" evidence="1">
    <location>
        <begin position="28"/>
        <end position="83"/>
    </location>
</feature>
<evidence type="ECO:0000256" key="1">
    <source>
        <dbReference type="SAM" id="MobiDB-lite"/>
    </source>
</evidence>
<dbReference type="EMBL" id="ML179061">
    <property type="protein sequence ID" value="THV03938.1"/>
    <property type="molecule type" value="Genomic_DNA"/>
</dbReference>
<organism evidence="2 3">
    <name type="scientific">Dendrothele bispora (strain CBS 962.96)</name>
    <dbReference type="NCBI Taxonomy" id="1314807"/>
    <lineage>
        <taxon>Eukaryota</taxon>
        <taxon>Fungi</taxon>
        <taxon>Dikarya</taxon>
        <taxon>Basidiomycota</taxon>
        <taxon>Agaricomycotina</taxon>
        <taxon>Agaricomycetes</taxon>
        <taxon>Agaricomycetidae</taxon>
        <taxon>Agaricales</taxon>
        <taxon>Agaricales incertae sedis</taxon>
        <taxon>Dendrothele</taxon>
    </lineage>
</organism>
<dbReference type="Proteomes" id="UP000297245">
    <property type="component" value="Unassembled WGS sequence"/>
</dbReference>
<feature type="compositionally biased region" description="Basic and acidic residues" evidence="1">
    <location>
        <begin position="197"/>
        <end position="211"/>
    </location>
</feature>
<sequence length="332" mass="35660">MQTPERVEVDLNFNFKLDLPTPSPPPSHTSLPSESTDSIPSSTHSSITPETTPETTPDGSVTDTATIITSTDTITNSLTTATAPPIPIPPIPSNSTLALPVPGPRRHKSTGILMTSNGTRTRSSSLPGSSSSLSSDPTPYTNVNIKFAPLPELAPRRRKSNVPLGVAARGQLMRRRRAMMYGETENGSPMWTEEETEAHLKRQMEGQEKRSISLLRAMQEQEEKRGDDDAEDPFVALGRLMKGAWKKMSGKDKSKGAAVAATASGEAPMPPEGEAGKDGQEETKSDTAEPEESTNGGNKVNTSANESGTRKELSDGKQEAHPEDWQTQTTVD</sequence>
<dbReference type="AlphaFoldDB" id="A0A4S8MM40"/>
<feature type="compositionally biased region" description="Basic and acidic residues" evidence="1">
    <location>
        <begin position="274"/>
        <end position="287"/>
    </location>
</feature>
<accession>A0A4S8MM40</accession>
<gene>
    <name evidence="2" type="ORF">K435DRAFT_229284</name>
</gene>
<feature type="compositionally biased region" description="Basic and acidic residues" evidence="1">
    <location>
        <begin position="308"/>
        <end position="324"/>
    </location>
</feature>
<evidence type="ECO:0000313" key="2">
    <source>
        <dbReference type="EMBL" id="THV03938.1"/>
    </source>
</evidence>
<feature type="region of interest" description="Disordered" evidence="1">
    <location>
        <begin position="15"/>
        <end position="137"/>
    </location>
</feature>
<dbReference type="OrthoDB" id="3265817at2759"/>
<keyword evidence="3" id="KW-1185">Reference proteome</keyword>
<reference evidence="2 3" key="1">
    <citation type="journal article" date="2019" name="Nat. Ecol. Evol.">
        <title>Megaphylogeny resolves global patterns of mushroom evolution.</title>
        <authorList>
            <person name="Varga T."/>
            <person name="Krizsan K."/>
            <person name="Foldi C."/>
            <person name="Dima B."/>
            <person name="Sanchez-Garcia M."/>
            <person name="Sanchez-Ramirez S."/>
            <person name="Szollosi G.J."/>
            <person name="Szarkandi J.G."/>
            <person name="Papp V."/>
            <person name="Albert L."/>
            <person name="Andreopoulos W."/>
            <person name="Angelini C."/>
            <person name="Antonin V."/>
            <person name="Barry K.W."/>
            <person name="Bougher N.L."/>
            <person name="Buchanan P."/>
            <person name="Buyck B."/>
            <person name="Bense V."/>
            <person name="Catcheside P."/>
            <person name="Chovatia M."/>
            <person name="Cooper J."/>
            <person name="Damon W."/>
            <person name="Desjardin D."/>
            <person name="Finy P."/>
            <person name="Geml J."/>
            <person name="Haridas S."/>
            <person name="Hughes K."/>
            <person name="Justo A."/>
            <person name="Karasinski D."/>
            <person name="Kautmanova I."/>
            <person name="Kiss B."/>
            <person name="Kocsube S."/>
            <person name="Kotiranta H."/>
            <person name="LaButti K.M."/>
            <person name="Lechner B.E."/>
            <person name="Liimatainen K."/>
            <person name="Lipzen A."/>
            <person name="Lukacs Z."/>
            <person name="Mihaltcheva S."/>
            <person name="Morgado L.N."/>
            <person name="Niskanen T."/>
            <person name="Noordeloos M.E."/>
            <person name="Ohm R.A."/>
            <person name="Ortiz-Santana B."/>
            <person name="Ovrebo C."/>
            <person name="Racz N."/>
            <person name="Riley R."/>
            <person name="Savchenko A."/>
            <person name="Shiryaev A."/>
            <person name="Soop K."/>
            <person name="Spirin V."/>
            <person name="Szebenyi C."/>
            <person name="Tomsovsky M."/>
            <person name="Tulloss R.E."/>
            <person name="Uehling J."/>
            <person name="Grigoriev I.V."/>
            <person name="Vagvolgyi C."/>
            <person name="Papp T."/>
            <person name="Martin F.M."/>
            <person name="Miettinen O."/>
            <person name="Hibbett D.S."/>
            <person name="Nagy L.G."/>
        </authorList>
    </citation>
    <scope>NUCLEOTIDE SEQUENCE [LARGE SCALE GENOMIC DNA]</scope>
    <source>
        <strain evidence="2 3">CBS 962.96</strain>
    </source>
</reference>
<name>A0A4S8MM40_DENBC</name>
<evidence type="ECO:0000313" key="3">
    <source>
        <dbReference type="Proteomes" id="UP000297245"/>
    </source>
</evidence>
<proteinExistence type="predicted"/>
<feature type="region of interest" description="Disordered" evidence="1">
    <location>
        <begin position="185"/>
        <end position="332"/>
    </location>
</feature>
<feature type="compositionally biased region" description="Polar residues" evidence="1">
    <location>
        <begin position="293"/>
        <end position="307"/>
    </location>
</feature>
<feature type="compositionally biased region" description="Low complexity" evidence="1">
    <location>
        <begin position="118"/>
        <end position="135"/>
    </location>
</feature>
<protein>
    <submittedName>
        <fullName evidence="2">Uncharacterized protein</fullName>
    </submittedName>
</protein>
<feature type="compositionally biased region" description="Low complexity" evidence="1">
    <location>
        <begin position="257"/>
        <end position="267"/>
    </location>
</feature>